<proteinExistence type="predicted"/>
<name>A0AAV3R059_LITER</name>
<dbReference type="EMBL" id="BAABME010006530">
    <property type="protein sequence ID" value="GAA0168621.1"/>
    <property type="molecule type" value="Genomic_DNA"/>
</dbReference>
<dbReference type="InterPro" id="IPR004320">
    <property type="entry name" value="BPS1_pln"/>
</dbReference>
<accession>A0AAV3R059</accession>
<keyword evidence="1" id="KW-0175">Coiled coil</keyword>
<feature type="coiled-coil region" evidence="1">
    <location>
        <begin position="256"/>
        <end position="283"/>
    </location>
</feature>
<comment type="caution">
    <text evidence="2">The sequence shown here is derived from an EMBL/GenBank/DDBJ whole genome shotgun (WGS) entry which is preliminary data.</text>
</comment>
<evidence type="ECO:0008006" key="4">
    <source>
        <dbReference type="Google" id="ProtNLM"/>
    </source>
</evidence>
<organism evidence="2 3">
    <name type="scientific">Lithospermum erythrorhizon</name>
    <name type="common">Purple gromwell</name>
    <name type="synonym">Lithospermum officinale var. erythrorhizon</name>
    <dbReference type="NCBI Taxonomy" id="34254"/>
    <lineage>
        <taxon>Eukaryota</taxon>
        <taxon>Viridiplantae</taxon>
        <taxon>Streptophyta</taxon>
        <taxon>Embryophyta</taxon>
        <taxon>Tracheophyta</taxon>
        <taxon>Spermatophyta</taxon>
        <taxon>Magnoliopsida</taxon>
        <taxon>eudicotyledons</taxon>
        <taxon>Gunneridae</taxon>
        <taxon>Pentapetalae</taxon>
        <taxon>asterids</taxon>
        <taxon>lamiids</taxon>
        <taxon>Boraginales</taxon>
        <taxon>Boraginaceae</taxon>
        <taxon>Boraginoideae</taxon>
        <taxon>Lithospermeae</taxon>
        <taxon>Lithospermum</taxon>
    </lineage>
</organism>
<dbReference type="Pfam" id="PF03087">
    <property type="entry name" value="BPS1"/>
    <property type="match status" value="1"/>
</dbReference>
<dbReference type="PANTHER" id="PTHR33070:SF115">
    <property type="entry name" value="T23E18.15"/>
    <property type="match status" value="1"/>
</dbReference>
<protein>
    <recommendedName>
        <fullName evidence="4">DUF241 domain protein</fullName>
    </recommendedName>
</protein>
<dbReference type="GO" id="GO:0048367">
    <property type="term" value="P:shoot system development"/>
    <property type="evidence" value="ECO:0007669"/>
    <property type="project" value="InterPro"/>
</dbReference>
<dbReference type="AlphaFoldDB" id="A0AAV3R059"/>
<reference evidence="2 3" key="1">
    <citation type="submission" date="2024-01" db="EMBL/GenBank/DDBJ databases">
        <title>The complete chloroplast genome sequence of Lithospermum erythrorhizon: insights into the phylogenetic relationship among Boraginaceae species and the maternal lineages of purple gromwells.</title>
        <authorList>
            <person name="Okada T."/>
            <person name="Watanabe K."/>
        </authorList>
    </citation>
    <scope>NUCLEOTIDE SEQUENCE [LARGE SCALE GENOMIC DNA]</scope>
</reference>
<dbReference type="GO" id="GO:0048364">
    <property type="term" value="P:root development"/>
    <property type="evidence" value="ECO:0007669"/>
    <property type="project" value="InterPro"/>
</dbReference>
<evidence type="ECO:0000313" key="3">
    <source>
        <dbReference type="Proteomes" id="UP001454036"/>
    </source>
</evidence>
<evidence type="ECO:0000313" key="2">
    <source>
        <dbReference type="EMBL" id="GAA0168621.1"/>
    </source>
</evidence>
<dbReference type="Proteomes" id="UP001454036">
    <property type="component" value="Unassembled WGS sequence"/>
</dbReference>
<gene>
    <name evidence="2" type="ORF">LIER_23295</name>
</gene>
<keyword evidence="3" id="KW-1185">Reference proteome</keyword>
<evidence type="ECO:0000256" key="1">
    <source>
        <dbReference type="SAM" id="Coils"/>
    </source>
</evidence>
<dbReference type="PANTHER" id="PTHR33070">
    <property type="entry name" value="OS06G0725500 PROTEIN"/>
    <property type="match status" value="1"/>
</dbReference>
<sequence length="299" mass="33953">MANTSTNNIRKNSLPSTSHPLLVTTEQHLLRIIESFQGTHLPFSHVALSHQFSCLKALDESLGDALHLHAYQEGLACEKGGGIKVAELEEILEGSIILLDMCGGIKDCYSQVKDGLKEIESSMRRKGVEYDIGEYITSKKMLHKMVSKCFKEMKKIKKHYGNMLHKNDSAMHDSFLHLLKSVQQVTFEVLQSSLCFISHTKANRSKFSGWSLISKFLKAKKVSGEEEIEGYLVEKIDFGLAQLMDSKKSSNSMMKIQNVLKNMKLLEASIEELEQELECVFRLLLRNRVYLLNNVNSYF</sequence>